<dbReference type="RefSeq" id="WP_016473531.1">
    <property type="nucleotide sequence ID" value="NZ_KE150480.1"/>
</dbReference>
<dbReference type="InterPro" id="IPR016188">
    <property type="entry name" value="PurM-like_N"/>
</dbReference>
<evidence type="ECO:0000259" key="3">
    <source>
        <dbReference type="Pfam" id="PF00586"/>
    </source>
</evidence>
<dbReference type="HAMAP" id="MF_02128">
    <property type="entry name" value="TMP_kinase"/>
    <property type="match status" value="1"/>
</dbReference>
<comment type="function">
    <text evidence="2">Catalyzes the ATP-dependent phosphorylation of thiamine-monophosphate (TMP) to form thiamine-pyrophosphate (TPP), the active form of vitamin B1.</text>
</comment>
<evidence type="ECO:0000313" key="6">
    <source>
        <dbReference type="Proteomes" id="UP000014400"/>
    </source>
</evidence>
<dbReference type="NCBIfam" id="TIGR01379">
    <property type="entry name" value="thiL"/>
    <property type="match status" value="1"/>
</dbReference>
<feature type="binding site" evidence="2">
    <location>
        <position position="220"/>
    </location>
    <ligand>
        <name>ATP</name>
        <dbReference type="ChEBI" id="CHEBI:30616"/>
    </ligand>
</feature>
<sequence>MSEAGEFQIIEQFFTYPSFGAWKSQGVGDDCAIIDTGAGRLAVTCDMTALGTHFFPDADPEDVGYKALAVNLSDLAAAGAVPRAFFLSIGLPRRDDGWLADFSRGLMALAHESGCALLGGDTTRTPEIDGRHAPATISITAMGDLPAGMGLTRSGAQPGDDIWVSGTVGDAYAALMCRWGRWQVMPDAEPRLFARMDRPTPRIALGQALLGAATACADISDGLLADLDHILTRSCVSAEIEWERIPLSPVLSTLTVARQHEAALAGGDDYELIFTAPPAAAERIFEAGLLSNTPVSRIGRILEREETAVVVRTADGLPVAVPSTGYDHFNAEDPE</sequence>
<dbReference type="InterPro" id="IPR036676">
    <property type="entry name" value="PurM-like_C_sf"/>
</dbReference>
<feature type="binding site" evidence="2">
    <location>
        <position position="121"/>
    </location>
    <ligand>
        <name>Mg(2+)</name>
        <dbReference type="ChEBI" id="CHEBI:18420"/>
        <label>1</label>
    </ligand>
</feature>
<feature type="binding site" evidence="2">
    <location>
        <position position="268"/>
    </location>
    <ligand>
        <name>substrate</name>
    </ligand>
</feature>
<keyword evidence="2" id="KW-0460">Magnesium</keyword>
<comment type="similarity">
    <text evidence="2">Belongs to the thiamine-monophosphate kinase family.</text>
</comment>
<feature type="binding site" evidence="2">
    <location>
        <position position="44"/>
    </location>
    <ligand>
        <name>Mg(2+)</name>
        <dbReference type="ChEBI" id="CHEBI:18420"/>
        <label>4</label>
    </ligand>
</feature>
<dbReference type="STRING" id="1203554.HMPREF1476_00044"/>
<dbReference type="GO" id="GO:0009229">
    <property type="term" value="P:thiamine diphosphate biosynthetic process"/>
    <property type="evidence" value="ECO:0007669"/>
    <property type="project" value="UniProtKB-UniRule"/>
</dbReference>
<dbReference type="GO" id="GO:0000287">
    <property type="term" value="F:magnesium ion binding"/>
    <property type="evidence" value="ECO:0007669"/>
    <property type="project" value="UniProtKB-UniRule"/>
</dbReference>
<feature type="binding site" evidence="2">
    <location>
        <position position="46"/>
    </location>
    <ligand>
        <name>Mg(2+)</name>
        <dbReference type="ChEBI" id="CHEBI:18420"/>
        <label>1</label>
    </ligand>
</feature>
<comment type="caution">
    <text evidence="5">The sequence shown here is derived from an EMBL/GenBank/DDBJ whole genome shotgun (WGS) entry which is preliminary data.</text>
</comment>
<feature type="binding site" evidence="2">
    <location>
        <position position="218"/>
    </location>
    <ligand>
        <name>Mg(2+)</name>
        <dbReference type="ChEBI" id="CHEBI:18420"/>
        <label>3</label>
    </ligand>
</feature>
<evidence type="ECO:0000259" key="4">
    <source>
        <dbReference type="Pfam" id="PF02769"/>
    </source>
</evidence>
<feature type="binding site" evidence="2">
    <location>
        <position position="74"/>
    </location>
    <ligand>
        <name>Mg(2+)</name>
        <dbReference type="ChEBI" id="CHEBI:18420"/>
        <label>4</label>
    </ligand>
</feature>
<keyword evidence="6" id="KW-1185">Reference proteome</keyword>
<dbReference type="SUPFAM" id="SSF55326">
    <property type="entry name" value="PurM N-terminal domain-like"/>
    <property type="match status" value="1"/>
</dbReference>
<keyword evidence="2" id="KW-0067">ATP-binding</keyword>
<dbReference type="InterPro" id="IPR006283">
    <property type="entry name" value="ThiL-like"/>
</dbReference>
<dbReference type="Pfam" id="PF00586">
    <property type="entry name" value="AIRS"/>
    <property type="match status" value="1"/>
</dbReference>
<dbReference type="SUPFAM" id="SSF56042">
    <property type="entry name" value="PurM C-terminal domain-like"/>
    <property type="match status" value="1"/>
</dbReference>
<keyword evidence="2 5" id="KW-0418">Kinase</keyword>
<dbReference type="EC" id="2.7.4.16" evidence="2"/>
<keyword evidence="2" id="KW-0547">Nucleotide-binding</keyword>
<evidence type="ECO:0000256" key="2">
    <source>
        <dbReference type="HAMAP-Rule" id="MF_02128"/>
    </source>
</evidence>
<feature type="binding site" evidence="2">
    <location>
        <position position="326"/>
    </location>
    <ligand>
        <name>substrate</name>
    </ligand>
</feature>
<protein>
    <recommendedName>
        <fullName evidence="2">Thiamine-monophosphate kinase</fullName>
        <shortName evidence="2">TMP kinase</shortName>
        <shortName evidence="2">Thiamine-phosphate kinase</shortName>
        <ecNumber evidence="2">2.7.4.16</ecNumber>
    </recommendedName>
</protein>
<comment type="pathway">
    <text evidence="2">Cofactor biosynthesis; thiamine diphosphate biosynthesis; thiamine diphosphate from thiamine phosphate: step 1/1.</text>
</comment>
<dbReference type="InterPro" id="IPR010918">
    <property type="entry name" value="PurM-like_C_dom"/>
</dbReference>
<dbReference type="CDD" id="cd02194">
    <property type="entry name" value="ThiL"/>
    <property type="match status" value="1"/>
</dbReference>
<feature type="binding site" evidence="2">
    <location>
        <position position="30"/>
    </location>
    <ligand>
        <name>Mg(2+)</name>
        <dbReference type="ChEBI" id="CHEBI:18420"/>
        <label>4</label>
    </ligand>
</feature>
<dbReference type="GO" id="GO:0009228">
    <property type="term" value="P:thiamine biosynthetic process"/>
    <property type="evidence" value="ECO:0007669"/>
    <property type="project" value="UniProtKB-KW"/>
</dbReference>
<keyword evidence="2" id="KW-0808">Transferase</keyword>
<dbReference type="Pfam" id="PF02769">
    <property type="entry name" value="AIRS_C"/>
    <property type="match status" value="1"/>
</dbReference>
<accession>S3CNI3</accession>
<feature type="binding site" evidence="2">
    <location>
        <position position="153"/>
    </location>
    <ligand>
        <name>ATP</name>
        <dbReference type="ChEBI" id="CHEBI:30616"/>
    </ligand>
</feature>
<dbReference type="PATRIC" id="fig|1203554.3.peg.32"/>
<dbReference type="UniPathway" id="UPA00060">
    <property type="reaction ID" value="UER00142"/>
</dbReference>
<dbReference type="Gene3D" id="3.90.650.10">
    <property type="entry name" value="PurM-like C-terminal domain"/>
    <property type="match status" value="1"/>
</dbReference>
<dbReference type="HOGENOM" id="CLU_046964_3_0_4"/>
<gene>
    <name evidence="2" type="primary">thiL</name>
    <name evidence="5" type="ORF">HMPREF1476_00044</name>
</gene>
<dbReference type="EMBL" id="ATCF01000002">
    <property type="protein sequence ID" value="EPE02110.1"/>
    <property type="molecule type" value="Genomic_DNA"/>
</dbReference>
<dbReference type="PANTHER" id="PTHR30270:SF0">
    <property type="entry name" value="THIAMINE-MONOPHOSPHATE KINASE"/>
    <property type="match status" value="1"/>
</dbReference>
<feature type="binding site" evidence="2">
    <location>
        <position position="221"/>
    </location>
    <ligand>
        <name>Mg(2+)</name>
        <dbReference type="ChEBI" id="CHEBI:18420"/>
        <label>5</label>
    </ligand>
</feature>
<organism evidence="5 6">
    <name type="scientific">Sutterella wadsworthensis HGA0223</name>
    <dbReference type="NCBI Taxonomy" id="1203554"/>
    <lineage>
        <taxon>Bacteria</taxon>
        <taxon>Pseudomonadati</taxon>
        <taxon>Pseudomonadota</taxon>
        <taxon>Betaproteobacteria</taxon>
        <taxon>Burkholderiales</taxon>
        <taxon>Sutterellaceae</taxon>
        <taxon>Sutterella</taxon>
    </lineage>
</organism>
<feature type="binding site" evidence="2">
    <location>
        <position position="30"/>
    </location>
    <ligand>
        <name>Mg(2+)</name>
        <dbReference type="ChEBI" id="CHEBI:18420"/>
        <label>3</label>
    </ligand>
</feature>
<comment type="catalytic activity">
    <reaction evidence="2">
        <text>thiamine phosphate + ATP = thiamine diphosphate + ADP</text>
        <dbReference type="Rhea" id="RHEA:15913"/>
        <dbReference type="ChEBI" id="CHEBI:30616"/>
        <dbReference type="ChEBI" id="CHEBI:37575"/>
        <dbReference type="ChEBI" id="CHEBI:58937"/>
        <dbReference type="ChEBI" id="CHEBI:456216"/>
        <dbReference type="EC" id="2.7.4.16"/>
    </reaction>
</comment>
<feature type="binding site" evidence="2">
    <location>
        <position position="74"/>
    </location>
    <ligand>
        <name>Mg(2+)</name>
        <dbReference type="ChEBI" id="CHEBI:18420"/>
        <label>3</label>
    </ligand>
</feature>
<name>S3CNI3_9BURK</name>
<feature type="binding site" evidence="2">
    <location>
        <position position="53"/>
    </location>
    <ligand>
        <name>substrate</name>
    </ligand>
</feature>
<dbReference type="PANTHER" id="PTHR30270">
    <property type="entry name" value="THIAMINE-MONOPHOSPHATE KINASE"/>
    <property type="match status" value="1"/>
</dbReference>
<dbReference type="InterPro" id="IPR036921">
    <property type="entry name" value="PurM-like_N_sf"/>
</dbReference>
<proteinExistence type="inferred from homology"/>
<dbReference type="GO" id="GO:0009030">
    <property type="term" value="F:thiamine-phosphate kinase activity"/>
    <property type="evidence" value="ECO:0007669"/>
    <property type="project" value="UniProtKB-UniRule"/>
</dbReference>
<dbReference type="Gene3D" id="3.30.1330.10">
    <property type="entry name" value="PurM-like, N-terminal domain"/>
    <property type="match status" value="1"/>
</dbReference>
<comment type="miscellaneous">
    <text evidence="2">Reaction mechanism of ThiL seems to utilize a direct, inline transfer of the gamma-phosphate of ATP to TMP rather than a phosphorylated enzyme intermediate.</text>
</comment>
<reference evidence="5 6" key="1">
    <citation type="submission" date="2013-04" db="EMBL/GenBank/DDBJ databases">
        <title>The Genome Sequence of Sutterella wadsworthensis HGA0223.</title>
        <authorList>
            <consortium name="The Broad Institute Genomics Platform"/>
            <person name="Earl A."/>
            <person name="Ward D."/>
            <person name="Feldgarden M."/>
            <person name="Gevers D."/>
            <person name="Schmidt T.M."/>
            <person name="Dover J."/>
            <person name="Dai D."/>
            <person name="Walker B."/>
            <person name="Young S."/>
            <person name="Zeng Q."/>
            <person name="Gargeya S."/>
            <person name="Fitzgerald M."/>
            <person name="Haas B."/>
            <person name="Abouelleil A."/>
            <person name="Allen A.W."/>
            <person name="Alvarado L."/>
            <person name="Arachchi H.M."/>
            <person name="Berlin A.M."/>
            <person name="Chapman S.B."/>
            <person name="Gainer-Dewar J."/>
            <person name="Goldberg J."/>
            <person name="Griggs A."/>
            <person name="Gujja S."/>
            <person name="Hansen M."/>
            <person name="Howarth C."/>
            <person name="Imamovic A."/>
            <person name="Ireland A."/>
            <person name="Larimer J."/>
            <person name="McCowan C."/>
            <person name="Murphy C."/>
            <person name="Pearson M."/>
            <person name="Poon T.W."/>
            <person name="Priest M."/>
            <person name="Roberts A."/>
            <person name="Saif S."/>
            <person name="Shea T."/>
            <person name="Sisk P."/>
            <person name="Sykes S."/>
            <person name="Wortman J."/>
            <person name="Nusbaum C."/>
            <person name="Birren B."/>
        </authorList>
    </citation>
    <scope>NUCLEOTIDE SEQUENCE [LARGE SCALE GENOMIC DNA]</scope>
    <source>
        <strain evidence="5 6">HGA0223</strain>
    </source>
</reference>
<evidence type="ECO:0000256" key="1">
    <source>
        <dbReference type="ARBA" id="ARBA00022977"/>
    </source>
</evidence>
<feature type="binding site" evidence="2">
    <location>
        <position position="46"/>
    </location>
    <ligand>
        <name>Mg(2+)</name>
        <dbReference type="ChEBI" id="CHEBI:18420"/>
        <label>2</label>
    </ligand>
</feature>
<evidence type="ECO:0000313" key="5">
    <source>
        <dbReference type="EMBL" id="EPE02110.1"/>
    </source>
</evidence>
<feature type="binding site" evidence="2">
    <location>
        <position position="74"/>
    </location>
    <ligand>
        <name>Mg(2+)</name>
        <dbReference type="ChEBI" id="CHEBI:18420"/>
        <label>2</label>
    </ligand>
</feature>
<keyword evidence="1 2" id="KW-0784">Thiamine biosynthesis</keyword>
<feature type="binding site" evidence="2">
    <location>
        <begin position="120"/>
        <end position="121"/>
    </location>
    <ligand>
        <name>ATP</name>
        <dbReference type="ChEBI" id="CHEBI:30616"/>
    </ligand>
</feature>
<dbReference type="PIRSF" id="PIRSF005303">
    <property type="entry name" value="Thiam_monoph_kin"/>
    <property type="match status" value="1"/>
</dbReference>
<dbReference type="GO" id="GO:0005524">
    <property type="term" value="F:ATP binding"/>
    <property type="evidence" value="ECO:0007669"/>
    <property type="project" value="UniProtKB-UniRule"/>
</dbReference>
<dbReference type="AlphaFoldDB" id="S3CNI3"/>
<dbReference type="Proteomes" id="UP000014400">
    <property type="component" value="Unassembled WGS sequence"/>
</dbReference>
<dbReference type="eggNOG" id="COG0611">
    <property type="taxonomic scope" value="Bacteria"/>
</dbReference>
<keyword evidence="2" id="KW-0479">Metal-binding</keyword>
<feature type="domain" description="PurM-like C-terminal" evidence="4">
    <location>
        <begin position="157"/>
        <end position="311"/>
    </location>
</feature>
<comment type="caution">
    <text evidence="2">Lacks conserved residue(s) required for the propagation of feature annotation.</text>
</comment>
<feature type="domain" description="PurM-like N-terminal" evidence="3">
    <location>
        <begin position="28"/>
        <end position="143"/>
    </location>
</feature>